<evidence type="ECO:0000256" key="5">
    <source>
        <dbReference type="SAM" id="SignalP"/>
    </source>
</evidence>
<evidence type="ECO:0000313" key="8">
    <source>
        <dbReference type="Proteomes" id="UP000054717"/>
    </source>
</evidence>
<protein>
    <submittedName>
        <fullName evidence="7">Periplasmic protein</fullName>
    </submittedName>
</protein>
<keyword evidence="2" id="KW-0472">Membrane</keyword>
<dbReference type="Gene3D" id="2.40.128.200">
    <property type="match status" value="1"/>
</dbReference>
<feature type="chain" id="PRO_5011110615" evidence="5">
    <location>
        <begin position="20"/>
        <end position="118"/>
    </location>
</feature>
<keyword evidence="1 5" id="KW-0732">Signal</keyword>
<keyword evidence="8" id="KW-1185">Reference proteome</keyword>
<feature type="domain" description="C-type lysozyme inhibitor" evidence="6">
    <location>
        <begin position="37"/>
        <end position="104"/>
    </location>
</feature>
<dbReference type="InterPro" id="IPR018660">
    <property type="entry name" value="MliC"/>
</dbReference>
<evidence type="ECO:0000256" key="4">
    <source>
        <dbReference type="ARBA" id="ARBA00023288"/>
    </source>
</evidence>
<evidence type="ECO:0000259" key="6">
    <source>
        <dbReference type="Pfam" id="PF09864"/>
    </source>
</evidence>
<gene>
    <name evidence="7" type="ORF">AWB66_00789</name>
</gene>
<dbReference type="AlphaFoldDB" id="A0A158FCX2"/>
<proteinExistence type="predicted"/>
<dbReference type="SUPFAM" id="SSF141488">
    <property type="entry name" value="YdhA-like"/>
    <property type="match status" value="1"/>
</dbReference>
<dbReference type="RefSeq" id="WP_087628972.1">
    <property type="nucleotide sequence ID" value="NZ_FCNZ02000002.1"/>
</dbReference>
<evidence type="ECO:0000256" key="3">
    <source>
        <dbReference type="ARBA" id="ARBA00023139"/>
    </source>
</evidence>
<dbReference type="Pfam" id="PF09864">
    <property type="entry name" value="MliC"/>
    <property type="match status" value="1"/>
</dbReference>
<accession>A0A158FCX2</accession>
<keyword evidence="4" id="KW-0449">Lipoprotein</keyword>
<reference evidence="7" key="1">
    <citation type="submission" date="2016-01" db="EMBL/GenBank/DDBJ databases">
        <authorList>
            <person name="Peeters Charlotte."/>
        </authorList>
    </citation>
    <scope>NUCLEOTIDE SEQUENCE</scope>
    <source>
        <strain evidence="7">LMG 22936</strain>
    </source>
</reference>
<evidence type="ECO:0000256" key="2">
    <source>
        <dbReference type="ARBA" id="ARBA00023136"/>
    </source>
</evidence>
<comment type="caution">
    <text evidence="7">The sequence shown here is derived from an EMBL/GenBank/DDBJ whole genome shotgun (WGS) entry which is preliminary data.</text>
</comment>
<dbReference type="Proteomes" id="UP000054717">
    <property type="component" value="Unassembled WGS sequence"/>
</dbReference>
<dbReference type="InterPro" id="IPR036328">
    <property type="entry name" value="MliC_sf"/>
</dbReference>
<name>A0A158FCX2_9BURK</name>
<evidence type="ECO:0000256" key="1">
    <source>
        <dbReference type="ARBA" id="ARBA00022729"/>
    </source>
</evidence>
<dbReference type="STRING" id="326475.AWB66_00789"/>
<keyword evidence="3" id="KW-0564">Palmitate</keyword>
<dbReference type="EMBL" id="FCNZ02000002">
    <property type="protein sequence ID" value="SAL17664.1"/>
    <property type="molecule type" value="Genomic_DNA"/>
</dbReference>
<evidence type="ECO:0000313" key="7">
    <source>
        <dbReference type="EMBL" id="SAL17664.1"/>
    </source>
</evidence>
<organism evidence="7 8">
    <name type="scientific">Caballeronia telluris</name>
    <dbReference type="NCBI Taxonomy" id="326475"/>
    <lineage>
        <taxon>Bacteria</taxon>
        <taxon>Pseudomonadati</taxon>
        <taxon>Pseudomonadota</taxon>
        <taxon>Betaproteobacteria</taxon>
        <taxon>Burkholderiales</taxon>
        <taxon>Burkholderiaceae</taxon>
        <taxon>Caballeronia</taxon>
    </lineage>
</organism>
<sequence length="118" mass="12735">MKTILAAFAASALAHAAWAMPLTVPQVQEASSQTVKYDCDGDKTLSVRYVNTKNNQSFALLTVDGRKLLFVNVMSGSGARYVAEQYTWWSKGQEGNLYTGMGEANAPPVIGNCKARGK</sequence>
<feature type="signal peptide" evidence="5">
    <location>
        <begin position="1"/>
        <end position="19"/>
    </location>
</feature>